<sequence>MPAMARFGYAVGVVSKALQDGCAGEELKDAVIRYVCVLIHDFSDAETTEVAQKLLHRELLCEDMLFVLMELGRNGSMDILANKDAVSDENVAICQNVKTVVDNNVIVDEDNAHEEFVFIHDSESESDAVFSETDSDASEWEIL</sequence>
<keyword evidence="2" id="KW-1185">Reference proteome</keyword>
<comment type="caution">
    <text evidence="1">The sequence shown here is derived from an EMBL/GenBank/DDBJ whole genome shotgun (WGS) entry which is preliminary data.</text>
</comment>
<name>A0ABR3D723_NEUIN</name>
<protein>
    <submittedName>
        <fullName evidence="1">Uncharacterized protein</fullName>
    </submittedName>
</protein>
<evidence type="ECO:0000313" key="2">
    <source>
        <dbReference type="Proteomes" id="UP001451303"/>
    </source>
</evidence>
<accession>A0ABR3D723</accession>
<reference evidence="1 2" key="1">
    <citation type="submission" date="2023-09" db="EMBL/GenBank/DDBJ databases">
        <title>Multi-omics analysis of a traditional fermented food reveals byproduct-associated fungal strains for waste-to-food upcycling.</title>
        <authorList>
            <consortium name="Lawrence Berkeley National Laboratory"/>
            <person name="Rekdal V.M."/>
            <person name="Villalobos-Escobedo J.M."/>
            <person name="Rodriguez-Valeron N."/>
            <person name="Garcia M.O."/>
            <person name="Vasquez D.P."/>
            <person name="Damayanti I."/>
            <person name="Sorensen P.M."/>
            <person name="Baidoo E.E."/>
            <person name="De Carvalho A.C."/>
            <person name="Riley R."/>
            <person name="Lipzen A."/>
            <person name="He G."/>
            <person name="Yan M."/>
            <person name="Haridas S."/>
            <person name="Daum C."/>
            <person name="Yoshinaga Y."/>
            <person name="Ng V."/>
            <person name="Grigoriev I.V."/>
            <person name="Munk R."/>
            <person name="Nuraida L."/>
            <person name="Wijaya C.H."/>
            <person name="Morales P.-C."/>
            <person name="Keasling J.D."/>
        </authorList>
    </citation>
    <scope>NUCLEOTIDE SEQUENCE [LARGE SCALE GENOMIC DNA]</scope>
    <source>
        <strain evidence="1 2">FGSC 2613</strain>
    </source>
</reference>
<dbReference type="EMBL" id="JAVLET010000007">
    <property type="protein sequence ID" value="KAL0468488.1"/>
    <property type="molecule type" value="Genomic_DNA"/>
</dbReference>
<dbReference type="Proteomes" id="UP001451303">
    <property type="component" value="Unassembled WGS sequence"/>
</dbReference>
<organism evidence="1 2">
    <name type="scientific">Neurospora intermedia</name>
    <dbReference type="NCBI Taxonomy" id="5142"/>
    <lineage>
        <taxon>Eukaryota</taxon>
        <taxon>Fungi</taxon>
        <taxon>Dikarya</taxon>
        <taxon>Ascomycota</taxon>
        <taxon>Pezizomycotina</taxon>
        <taxon>Sordariomycetes</taxon>
        <taxon>Sordariomycetidae</taxon>
        <taxon>Sordariales</taxon>
        <taxon>Sordariaceae</taxon>
        <taxon>Neurospora</taxon>
    </lineage>
</organism>
<proteinExistence type="predicted"/>
<evidence type="ECO:0000313" key="1">
    <source>
        <dbReference type="EMBL" id="KAL0468488.1"/>
    </source>
</evidence>
<gene>
    <name evidence="1" type="ORF">QR685DRAFT_446518</name>
</gene>